<dbReference type="RefSeq" id="WP_254057978.1">
    <property type="nucleotide sequence ID" value="NZ_CP023036.1"/>
</dbReference>
<evidence type="ECO:0000313" key="3">
    <source>
        <dbReference type="Proteomes" id="UP000264120"/>
    </source>
</evidence>
<reference evidence="2 3" key="1">
    <citation type="submission" date="2017-08" db="EMBL/GenBank/DDBJ databases">
        <title>Complete genome sequence of Gluconacetobacter saccharivorans CV1 isolated from Fermented Vinegar.</title>
        <authorList>
            <person name="Kim S.-Y."/>
        </authorList>
    </citation>
    <scope>NUCLEOTIDE SEQUENCE [LARGE SCALE GENOMIC DNA]</scope>
    <source>
        <strain evidence="2 3">CV1</strain>
    </source>
</reference>
<dbReference type="EMBL" id="CP023036">
    <property type="protein sequence ID" value="AXY22025.1"/>
    <property type="molecule type" value="Genomic_DNA"/>
</dbReference>
<keyword evidence="3" id="KW-1185">Reference proteome</keyword>
<protein>
    <recommendedName>
        <fullName evidence="4">Cysteine rich repeat protein</fullName>
    </recommendedName>
</protein>
<name>A0A347WAY2_9PROT</name>
<proteinExistence type="predicted"/>
<dbReference type="KEGG" id="ksc:CD178_01241"/>
<feature type="region of interest" description="Disordered" evidence="1">
    <location>
        <begin position="80"/>
        <end position="106"/>
    </location>
</feature>
<evidence type="ECO:0008006" key="4">
    <source>
        <dbReference type="Google" id="ProtNLM"/>
    </source>
</evidence>
<evidence type="ECO:0000313" key="2">
    <source>
        <dbReference type="EMBL" id="AXY22025.1"/>
    </source>
</evidence>
<gene>
    <name evidence="2" type="ORF">CD178_01241</name>
</gene>
<organism evidence="2 3">
    <name type="scientific">Komagataeibacter saccharivorans</name>
    <dbReference type="NCBI Taxonomy" id="265959"/>
    <lineage>
        <taxon>Bacteria</taxon>
        <taxon>Pseudomonadati</taxon>
        <taxon>Pseudomonadota</taxon>
        <taxon>Alphaproteobacteria</taxon>
        <taxon>Acetobacterales</taxon>
        <taxon>Acetobacteraceae</taxon>
        <taxon>Komagataeibacter</taxon>
    </lineage>
</organism>
<dbReference type="Proteomes" id="UP000264120">
    <property type="component" value="Chromosome"/>
</dbReference>
<sequence>MRRIPVIPRYSAGMLIRAVNLVLAVTVVTGTARAADRNNQSHPCKNDVFRLCFLDIPNEKLMTECLESKLDQLSPRCRAVFEDDTPQDTAHPPAQTPAKSAPATPH</sequence>
<evidence type="ECO:0000256" key="1">
    <source>
        <dbReference type="SAM" id="MobiDB-lite"/>
    </source>
</evidence>
<accession>A0A347WAY2</accession>
<dbReference type="AlphaFoldDB" id="A0A347WAY2"/>